<name>A0A6J3G1S5_SAPAP</name>
<keyword evidence="2" id="KW-1185">Reference proteome</keyword>
<sequence length="429" mass="45116">MGAAGGRAPGGAGRARGCALARVAGAAGGGGAGSAAAGAQRAFSAPGARLDLCRLPIKWEPEVIGGSRGCDASRAAAAAARTLRAGFNGQLPPCRPPVCPLPRFRSEDEMDIYSTGVRVRNRLRGYPEGAPVRVWTPAGLSTRGAQGIHTPSVFSSSVIEIPPGAAQRGHQEAAKKRPGGGCVWGEPSQAHSFALPTFPHLLPCAIPTGWGARVTRGCCLEFIRNVASERPALREPGEGAREGKGGCLWEHGFFQGSRAGLPRSPRFPPSLGFGKKREGAKCVPPRTWTWVPSVYACLWRCNRRDFSGCRLRCIYPNTSSSQASCRKWLRLVCTPTPRPYAGLEVAPSARAAESPASKGGWTSGAPRLSGLKLLGSAWQPPPLLVLRKPAPPGSPAVKTESKYSYRGSPNFDEGSLLRLYLGEPPGSAS</sequence>
<dbReference type="GeneID" id="116535320"/>
<proteinExistence type="predicted"/>
<organism evidence="2 3">
    <name type="scientific">Sapajus apella</name>
    <name type="common">Brown-capped capuchin</name>
    <name type="synonym">Cebus apella</name>
    <dbReference type="NCBI Taxonomy" id="9515"/>
    <lineage>
        <taxon>Eukaryota</taxon>
        <taxon>Metazoa</taxon>
        <taxon>Chordata</taxon>
        <taxon>Craniata</taxon>
        <taxon>Vertebrata</taxon>
        <taxon>Euteleostomi</taxon>
        <taxon>Mammalia</taxon>
        <taxon>Eutheria</taxon>
        <taxon>Euarchontoglires</taxon>
        <taxon>Primates</taxon>
        <taxon>Haplorrhini</taxon>
        <taxon>Platyrrhini</taxon>
        <taxon>Cebidae</taxon>
        <taxon>Cebinae</taxon>
        <taxon>Sapajus</taxon>
    </lineage>
</organism>
<accession>A0A6J3G1S5</accession>
<evidence type="ECO:0000313" key="2">
    <source>
        <dbReference type="Proteomes" id="UP000504640"/>
    </source>
</evidence>
<evidence type="ECO:0000313" key="3">
    <source>
        <dbReference type="RefSeq" id="XP_032112049.1"/>
    </source>
</evidence>
<reference evidence="3" key="1">
    <citation type="submission" date="2025-08" db="UniProtKB">
        <authorList>
            <consortium name="RefSeq"/>
        </authorList>
    </citation>
    <scope>IDENTIFICATION</scope>
    <source>
        <tissue evidence="3">Blood</tissue>
    </source>
</reference>
<feature type="region of interest" description="Disordered" evidence="1">
    <location>
        <begin position="385"/>
        <end position="413"/>
    </location>
</feature>
<protein>
    <submittedName>
        <fullName evidence="3">Uncharacterized protein LOC116535320</fullName>
    </submittedName>
</protein>
<dbReference type="AlphaFoldDB" id="A0A6J3G1S5"/>
<evidence type="ECO:0000256" key="1">
    <source>
        <dbReference type="SAM" id="MobiDB-lite"/>
    </source>
</evidence>
<gene>
    <name evidence="3" type="primary">LOC116535320</name>
</gene>
<dbReference type="RefSeq" id="XP_032112049.1">
    <property type="nucleotide sequence ID" value="XM_032256158.1"/>
</dbReference>
<dbReference type="Proteomes" id="UP000504640">
    <property type="component" value="Unplaced"/>
</dbReference>
<feature type="compositionally biased region" description="Pro residues" evidence="1">
    <location>
        <begin position="385"/>
        <end position="394"/>
    </location>
</feature>